<dbReference type="EMBL" id="JARJCM010000215">
    <property type="protein sequence ID" value="KAJ7022156.1"/>
    <property type="molecule type" value="Genomic_DNA"/>
</dbReference>
<gene>
    <name evidence="1" type="ORF">C8F04DRAFT_1194725</name>
</gene>
<keyword evidence="2" id="KW-1185">Reference proteome</keyword>
<evidence type="ECO:0000313" key="1">
    <source>
        <dbReference type="EMBL" id="KAJ7022156.1"/>
    </source>
</evidence>
<accession>A0AAD6S6L1</accession>
<evidence type="ECO:0000313" key="2">
    <source>
        <dbReference type="Proteomes" id="UP001218188"/>
    </source>
</evidence>
<dbReference type="AlphaFoldDB" id="A0AAD6S6L1"/>
<dbReference type="Proteomes" id="UP001218188">
    <property type="component" value="Unassembled WGS sequence"/>
</dbReference>
<protein>
    <submittedName>
        <fullName evidence="1">Uncharacterized protein</fullName>
    </submittedName>
</protein>
<reference evidence="1" key="1">
    <citation type="submission" date="2023-03" db="EMBL/GenBank/DDBJ databases">
        <title>Massive genome expansion in bonnet fungi (Mycena s.s.) driven by repeated elements and novel gene families across ecological guilds.</title>
        <authorList>
            <consortium name="Lawrence Berkeley National Laboratory"/>
            <person name="Harder C.B."/>
            <person name="Miyauchi S."/>
            <person name="Viragh M."/>
            <person name="Kuo A."/>
            <person name="Thoen E."/>
            <person name="Andreopoulos B."/>
            <person name="Lu D."/>
            <person name="Skrede I."/>
            <person name="Drula E."/>
            <person name="Henrissat B."/>
            <person name="Morin E."/>
            <person name="Kohler A."/>
            <person name="Barry K."/>
            <person name="LaButti K."/>
            <person name="Morin E."/>
            <person name="Salamov A."/>
            <person name="Lipzen A."/>
            <person name="Mereny Z."/>
            <person name="Hegedus B."/>
            <person name="Baldrian P."/>
            <person name="Stursova M."/>
            <person name="Weitz H."/>
            <person name="Taylor A."/>
            <person name="Grigoriev I.V."/>
            <person name="Nagy L.G."/>
            <person name="Martin F."/>
            <person name="Kauserud H."/>
        </authorList>
    </citation>
    <scope>NUCLEOTIDE SEQUENCE</scope>
    <source>
        <strain evidence="1">CBHHK200</strain>
    </source>
</reference>
<name>A0AAD6S6L1_9AGAR</name>
<organism evidence="1 2">
    <name type="scientific">Mycena alexandri</name>
    <dbReference type="NCBI Taxonomy" id="1745969"/>
    <lineage>
        <taxon>Eukaryota</taxon>
        <taxon>Fungi</taxon>
        <taxon>Dikarya</taxon>
        <taxon>Basidiomycota</taxon>
        <taxon>Agaricomycotina</taxon>
        <taxon>Agaricomycetes</taxon>
        <taxon>Agaricomycetidae</taxon>
        <taxon>Agaricales</taxon>
        <taxon>Marasmiineae</taxon>
        <taxon>Mycenaceae</taxon>
        <taxon>Mycena</taxon>
    </lineage>
</organism>
<proteinExistence type="predicted"/>
<comment type="caution">
    <text evidence="1">The sequence shown here is derived from an EMBL/GenBank/DDBJ whole genome shotgun (WGS) entry which is preliminary data.</text>
</comment>
<sequence>MFSGLQAPQIPRRYLGLLMIAGWSLGTADLKKIIDFPVISGARKHPQDKTDIFDIPAICGRFPGTAGSSLPPVLGERFWGFKIVAVSSHQSQNNPWLKFTYLKSALNLTKCREREFRWVPLGLPTCLLLVLDALKVSVHLLWKEDDMLTPPYNGMKSPNLAAKFLRRVGKQHCHPPDTAINAPNDAAV</sequence>